<evidence type="ECO:0000313" key="7">
    <source>
        <dbReference type="EMBL" id="CAG8957048.1"/>
    </source>
</evidence>
<dbReference type="PROSITE" id="PS50089">
    <property type="entry name" value="ZF_RING_2"/>
    <property type="match status" value="1"/>
</dbReference>
<protein>
    <recommendedName>
        <fullName evidence="6">RING-type domain-containing protein</fullName>
    </recommendedName>
</protein>
<feature type="domain" description="RING-type" evidence="6">
    <location>
        <begin position="83"/>
        <end position="136"/>
    </location>
</feature>
<dbReference type="Proteomes" id="UP000696280">
    <property type="component" value="Unassembled WGS sequence"/>
</dbReference>
<gene>
    <name evidence="7" type="ORF">HYFRA_00012530</name>
</gene>
<dbReference type="OrthoDB" id="8062037at2759"/>
<keyword evidence="3" id="KW-0862">Zinc</keyword>
<dbReference type="GO" id="GO:0016567">
    <property type="term" value="P:protein ubiquitination"/>
    <property type="evidence" value="ECO:0007669"/>
    <property type="project" value="TreeGrafter"/>
</dbReference>
<keyword evidence="2 4" id="KW-0863">Zinc-finger</keyword>
<comment type="caution">
    <text evidence="7">The sequence shown here is derived from an EMBL/GenBank/DDBJ whole genome shotgun (WGS) entry which is preliminary data.</text>
</comment>
<proteinExistence type="predicted"/>
<evidence type="ECO:0000256" key="5">
    <source>
        <dbReference type="SAM" id="MobiDB-lite"/>
    </source>
</evidence>
<dbReference type="InterPro" id="IPR013083">
    <property type="entry name" value="Znf_RING/FYVE/PHD"/>
</dbReference>
<dbReference type="PROSITE" id="PS00518">
    <property type="entry name" value="ZF_RING_1"/>
    <property type="match status" value="1"/>
</dbReference>
<feature type="region of interest" description="Disordered" evidence="5">
    <location>
        <begin position="1"/>
        <end position="50"/>
    </location>
</feature>
<keyword evidence="1" id="KW-0479">Metal-binding</keyword>
<dbReference type="PANTHER" id="PTHR45969:SF69">
    <property type="entry name" value="FINGER DOMAIN PROTEIN, PUTATIVE (AFU_ORTHOLOGUE AFUA_3G12190)-RELATED"/>
    <property type="match status" value="1"/>
</dbReference>
<evidence type="ECO:0000256" key="2">
    <source>
        <dbReference type="ARBA" id="ARBA00022771"/>
    </source>
</evidence>
<dbReference type="GO" id="GO:0008270">
    <property type="term" value="F:zinc ion binding"/>
    <property type="evidence" value="ECO:0007669"/>
    <property type="project" value="UniProtKB-KW"/>
</dbReference>
<organism evidence="7 8">
    <name type="scientific">Hymenoscyphus fraxineus</name>
    <dbReference type="NCBI Taxonomy" id="746836"/>
    <lineage>
        <taxon>Eukaryota</taxon>
        <taxon>Fungi</taxon>
        <taxon>Dikarya</taxon>
        <taxon>Ascomycota</taxon>
        <taxon>Pezizomycotina</taxon>
        <taxon>Leotiomycetes</taxon>
        <taxon>Helotiales</taxon>
        <taxon>Helotiaceae</taxon>
        <taxon>Hymenoscyphus</taxon>
    </lineage>
</organism>
<dbReference type="SUPFAM" id="SSF57850">
    <property type="entry name" value="RING/U-box"/>
    <property type="match status" value="1"/>
</dbReference>
<sequence>MNSQVFPSGEQSRQKQQCRQEQQCHQEQQSREEQQIRQQQIRKKFRLPQIDRSTANMATQVREANTTTTRSPTSPTFSKRSTCPICQEPIKFREAAKVMNCNHQFCIKCIDQWLAETRDAILGDTEVRNATCPCCRGHISNIAYNFGKRGAFSTLLNDAKVWYRNTITVDDRFIKHGETFYQVCFSSRIRVMQSGGMTTTALSKRLVLKRFRKIRDDFDFEDRDTMTDPTAARDIKKIKDDLEKYAQLYGDGPVPDRPGYQDCSAFGSYEMSPGSSKQNGDLRSYSFGSVEGWVRKKEGRVLGGFISDHRVLYETRREDLQALVRCINGEPQMTTDFSHLTEEIRGTLDGTLLVDFDGTISTAIMSNRVLQGSELGSLTQRKRKPQVISRVRALQGKGSFLFDAGKKSLHQPS</sequence>
<evidence type="ECO:0000259" key="6">
    <source>
        <dbReference type="PROSITE" id="PS50089"/>
    </source>
</evidence>
<accession>A0A9N9L2I3</accession>
<dbReference type="GO" id="GO:0061630">
    <property type="term" value="F:ubiquitin protein ligase activity"/>
    <property type="evidence" value="ECO:0007669"/>
    <property type="project" value="TreeGrafter"/>
</dbReference>
<evidence type="ECO:0000256" key="3">
    <source>
        <dbReference type="ARBA" id="ARBA00022833"/>
    </source>
</evidence>
<dbReference type="AlphaFoldDB" id="A0A9N9L2I3"/>
<dbReference type="EMBL" id="CAJVRL010000076">
    <property type="protein sequence ID" value="CAG8957048.1"/>
    <property type="molecule type" value="Genomic_DNA"/>
</dbReference>
<dbReference type="InterPro" id="IPR001841">
    <property type="entry name" value="Znf_RING"/>
</dbReference>
<evidence type="ECO:0000313" key="8">
    <source>
        <dbReference type="Proteomes" id="UP000696280"/>
    </source>
</evidence>
<dbReference type="SMART" id="SM00184">
    <property type="entry name" value="RING"/>
    <property type="match status" value="1"/>
</dbReference>
<dbReference type="Gene3D" id="3.30.40.10">
    <property type="entry name" value="Zinc/RING finger domain, C3HC4 (zinc finger)"/>
    <property type="match status" value="1"/>
</dbReference>
<name>A0A9N9L2I3_9HELO</name>
<dbReference type="Pfam" id="PF13639">
    <property type="entry name" value="zf-RING_2"/>
    <property type="match status" value="1"/>
</dbReference>
<evidence type="ECO:0000256" key="4">
    <source>
        <dbReference type="PROSITE-ProRule" id="PRU00175"/>
    </source>
</evidence>
<keyword evidence="8" id="KW-1185">Reference proteome</keyword>
<dbReference type="PANTHER" id="PTHR45969">
    <property type="entry name" value="RING ZINC FINGER PROTEIN-RELATED"/>
    <property type="match status" value="1"/>
</dbReference>
<dbReference type="InterPro" id="IPR017907">
    <property type="entry name" value="Znf_RING_CS"/>
</dbReference>
<evidence type="ECO:0000256" key="1">
    <source>
        <dbReference type="ARBA" id="ARBA00022723"/>
    </source>
</evidence>
<feature type="compositionally biased region" description="Low complexity" evidence="5">
    <location>
        <begin position="10"/>
        <end position="21"/>
    </location>
</feature>
<reference evidence="7" key="1">
    <citation type="submission" date="2021-07" db="EMBL/GenBank/DDBJ databases">
        <authorList>
            <person name="Durling M."/>
        </authorList>
    </citation>
    <scope>NUCLEOTIDE SEQUENCE</scope>
</reference>
<feature type="compositionally biased region" description="Basic and acidic residues" evidence="5">
    <location>
        <begin position="22"/>
        <end position="35"/>
    </location>
</feature>